<dbReference type="InterPro" id="IPR021059">
    <property type="entry name" value="DnaJ-related_N"/>
</dbReference>
<dbReference type="KEGG" id="tee:Tel_07845"/>
<proteinExistence type="predicted"/>
<evidence type="ECO:0000256" key="1">
    <source>
        <dbReference type="ARBA" id="ARBA00023186"/>
    </source>
</evidence>
<dbReference type="Gene3D" id="1.10.287.110">
    <property type="entry name" value="DnaJ domain"/>
    <property type="match status" value="1"/>
</dbReference>
<reference evidence="3" key="1">
    <citation type="submission" date="2015-10" db="EMBL/GenBank/DDBJ databases">
        <title>Description of Candidatus Tenderia electrophaga gen. nov, sp. nov., an Uncultivated Electroautotroph from a Biocathode Enrichment.</title>
        <authorList>
            <person name="Eddie B.J."/>
            <person name="Malanoski A.P."/>
            <person name="Wang Z."/>
            <person name="Hall R.J."/>
            <person name="Oh S.D."/>
            <person name="Heiner C."/>
            <person name="Lin B."/>
            <person name="Strycharz-Glaven S.M."/>
        </authorList>
    </citation>
    <scope>NUCLEOTIDE SEQUENCE [LARGE SCALE GENOMIC DNA]</scope>
    <source>
        <strain evidence="3">NRL1</strain>
    </source>
</reference>
<sequence>MDVLQAQVYEILRQHPAGIREYDLMEALERRCVGGFGAAAFADHLSMFQSHFLLFHCLYVLRDRLHEQGNAGLDIHCLCIRLQAFKPSDGGLPQQHDPLRDYYLDLNNLAHTDAATVERLMSSFWRRIIATDDRRQALQRLGLSDPVEYGEIKSRYRRLVMEHHPDRGGDHGQLQLINDAMRTLDRIYGQ</sequence>
<organism evidence="3 4">
    <name type="scientific">Candidatus Tenderia electrophaga</name>
    <dbReference type="NCBI Taxonomy" id="1748243"/>
    <lineage>
        <taxon>Bacteria</taxon>
        <taxon>Pseudomonadati</taxon>
        <taxon>Pseudomonadota</taxon>
        <taxon>Gammaproteobacteria</taxon>
        <taxon>Candidatus Tenderiales</taxon>
        <taxon>Candidatus Tenderiaceae</taxon>
        <taxon>Candidatus Tenderia</taxon>
    </lineage>
</organism>
<dbReference type="InterPro" id="IPR001623">
    <property type="entry name" value="DnaJ_domain"/>
</dbReference>
<keyword evidence="4" id="KW-1185">Reference proteome</keyword>
<dbReference type="CDD" id="cd06257">
    <property type="entry name" value="DnaJ"/>
    <property type="match status" value="1"/>
</dbReference>
<dbReference type="SMART" id="SM00271">
    <property type="entry name" value="DnaJ"/>
    <property type="match status" value="1"/>
</dbReference>
<dbReference type="Proteomes" id="UP000055136">
    <property type="component" value="Chromosome"/>
</dbReference>
<gene>
    <name evidence="3" type="ORF">Tel_07845</name>
</gene>
<dbReference type="InterPro" id="IPR036869">
    <property type="entry name" value="J_dom_sf"/>
</dbReference>
<dbReference type="STRING" id="1748243.Tel_07845"/>
<dbReference type="SUPFAM" id="SSF46565">
    <property type="entry name" value="Chaperone J-domain"/>
    <property type="match status" value="1"/>
</dbReference>
<evidence type="ECO:0000259" key="2">
    <source>
        <dbReference type="PROSITE" id="PS50076"/>
    </source>
</evidence>
<protein>
    <recommendedName>
        <fullName evidence="2">J domain-containing protein</fullName>
    </recommendedName>
</protein>
<dbReference type="PROSITE" id="PS50076">
    <property type="entry name" value="DNAJ_2"/>
    <property type="match status" value="1"/>
</dbReference>
<evidence type="ECO:0000313" key="4">
    <source>
        <dbReference type="Proteomes" id="UP000055136"/>
    </source>
</evidence>
<dbReference type="Pfam" id="PF12339">
    <property type="entry name" value="DNAJ_related"/>
    <property type="match status" value="1"/>
</dbReference>
<feature type="domain" description="J" evidence="2">
    <location>
        <begin position="136"/>
        <end position="190"/>
    </location>
</feature>
<dbReference type="AlphaFoldDB" id="A0A0S2TD69"/>
<name>A0A0S2TD69_9GAMM</name>
<dbReference type="EMBL" id="CP013099">
    <property type="protein sequence ID" value="ALP53074.1"/>
    <property type="molecule type" value="Genomic_DNA"/>
</dbReference>
<accession>A0A0S2TD69</accession>
<keyword evidence="1" id="KW-0143">Chaperone</keyword>
<evidence type="ECO:0000313" key="3">
    <source>
        <dbReference type="EMBL" id="ALP53074.1"/>
    </source>
</evidence>